<comment type="subunit">
    <text evidence="7">Monomer.</text>
</comment>
<feature type="binding site" evidence="7">
    <location>
        <position position="433"/>
    </location>
    <ligand>
        <name>phosphoenolpyruvate</name>
        <dbReference type="ChEBI" id="CHEBI:58702"/>
    </ligand>
</feature>
<dbReference type="InterPro" id="IPR036968">
    <property type="entry name" value="Enolpyruvate_Tfrase_sf"/>
</dbReference>
<keyword evidence="10" id="KW-1185">Reference proteome</keyword>
<dbReference type="NCBIfam" id="TIGR01356">
    <property type="entry name" value="aroA"/>
    <property type="match status" value="1"/>
</dbReference>
<sequence length="452" mass="48900">MKNNYIVKSQFTFPRLDVLILRINTNCGHSLLNREIIPNQKINASIQLPGSKYVANRLVPMCALATSKSKLTNVVNNKDINTAIEGLSNLGYHFEKTADGVNIFPREQGIQSKASLYTAHSGTFSRFVAAVAALEQHPVSIGCSDKMATRPMVELFDALTELSVKIDSPNQCLPATITGPVIGNECHLDAARSSQYLSALLIIAPLLADGLQVKVDGEVVSRAYVDMTIQLMQKMGVEVVEQDNCFSVKPNQSYQGLNYAIPGDSVSATYFMGAAAISGGKVTIKNFDLDSVQGEAKFYQVLESMGARIEINGADLTIIGPEEPSAIEVDMGGMPDAVQTLAAVACYAKGTTKITNIAHLAFKESNRIEDTAKEIRKTGIEVESGEDFLIIHGGAVGPADINTHEDHRMAMSLALLGIKTAGIRIVAADVVEKSFPDYWEYMTQIGIDSRCF</sequence>
<dbReference type="CDD" id="cd01556">
    <property type="entry name" value="EPSP_synthase"/>
    <property type="match status" value="1"/>
</dbReference>
<dbReference type="OrthoDB" id="9809920at2"/>
<evidence type="ECO:0000313" key="9">
    <source>
        <dbReference type="EMBL" id="TQV84553.1"/>
    </source>
</evidence>
<dbReference type="EC" id="2.5.1.19" evidence="7"/>
<reference evidence="9 10" key="1">
    <citation type="submission" date="2019-07" db="EMBL/GenBank/DDBJ databases">
        <title>Draft genome for Aliikangiella sp. M105.</title>
        <authorList>
            <person name="Wang G."/>
        </authorList>
    </citation>
    <scope>NUCLEOTIDE SEQUENCE [LARGE SCALE GENOMIC DNA]</scope>
    <source>
        <strain evidence="9 10">M105</strain>
    </source>
</reference>
<protein>
    <recommendedName>
        <fullName evidence="7">3-phosphoshikimate 1-carboxyvinyltransferase</fullName>
        <ecNumber evidence="7">2.5.1.19</ecNumber>
    </recommendedName>
    <alternativeName>
        <fullName evidence="7">5-enolpyruvylshikimate-3-phosphate synthase</fullName>
        <shortName evidence="7">EPSP synthase</shortName>
        <shortName evidence="7">EPSPS</shortName>
    </alternativeName>
</protein>
<comment type="subcellular location">
    <subcellularLocation>
        <location evidence="7">Cytoplasm</location>
    </subcellularLocation>
</comment>
<keyword evidence="5 7" id="KW-0057">Aromatic amino acid biosynthesis</keyword>
<dbReference type="Proteomes" id="UP000315439">
    <property type="component" value="Unassembled WGS sequence"/>
</dbReference>
<feature type="binding site" evidence="7">
    <location>
        <position position="336"/>
    </location>
    <ligand>
        <name>3-phosphoshikimate</name>
        <dbReference type="ChEBI" id="CHEBI:145989"/>
    </ligand>
</feature>
<dbReference type="SUPFAM" id="SSF55205">
    <property type="entry name" value="EPT/RTPC-like"/>
    <property type="match status" value="1"/>
</dbReference>
<feature type="binding site" evidence="7">
    <location>
        <position position="367"/>
    </location>
    <ligand>
        <name>phosphoenolpyruvate</name>
        <dbReference type="ChEBI" id="CHEBI:58702"/>
    </ligand>
</feature>
<dbReference type="GO" id="GO:0009073">
    <property type="term" value="P:aromatic amino acid family biosynthetic process"/>
    <property type="evidence" value="ECO:0007669"/>
    <property type="project" value="UniProtKB-KW"/>
</dbReference>
<comment type="caution">
    <text evidence="9">The sequence shown here is derived from an EMBL/GenBank/DDBJ whole genome shotgun (WGS) entry which is preliminary data.</text>
</comment>
<feature type="binding site" evidence="7">
    <location>
        <position position="52"/>
    </location>
    <ligand>
        <name>3-phosphoshikimate</name>
        <dbReference type="ChEBI" id="CHEBI:145989"/>
    </ligand>
</feature>
<evidence type="ECO:0000256" key="5">
    <source>
        <dbReference type="ARBA" id="ARBA00023141"/>
    </source>
</evidence>
<dbReference type="Gene3D" id="3.65.10.10">
    <property type="entry name" value="Enolpyruvate transferase domain"/>
    <property type="match status" value="2"/>
</dbReference>
<gene>
    <name evidence="7 9" type="primary">aroA</name>
    <name evidence="9" type="ORF">FLL46_23365</name>
</gene>
<comment type="similarity">
    <text evidence="2 7">Belongs to the EPSP synthase family.</text>
</comment>
<feature type="active site" description="Proton acceptor" evidence="7">
    <location>
        <position position="336"/>
    </location>
</feature>
<keyword evidence="3 7" id="KW-0028">Amino-acid biosynthesis</keyword>
<dbReference type="UniPathway" id="UPA00053">
    <property type="reaction ID" value="UER00089"/>
</dbReference>
<comment type="function">
    <text evidence="7">Catalyzes the transfer of the enolpyruvyl moiety of phosphoenolpyruvate (PEP) to the 5-hydroxyl of shikimate-3-phosphate (S3P) to produce enolpyruvyl shikimate-3-phosphate and inorganic phosphate.</text>
</comment>
<dbReference type="GO" id="GO:0005737">
    <property type="term" value="C:cytoplasm"/>
    <property type="evidence" value="ECO:0007669"/>
    <property type="project" value="UniProtKB-SubCell"/>
</dbReference>
<dbReference type="GO" id="GO:0009423">
    <property type="term" value="P:chorismate biosynthetic process"/>
    <property type="evidence" value="ECO:0007669"/>
    <property type="project" value="UniProtKB-UniRule"/>
</dbReference>
<name>A0A545U567_9GAMM</name>
<dbReference type="PANTHER" id="PTHR21090:SF5">
    <property type="entry name" value="PENTAFUNCTIONAL AROM POLYPEPTIDE"/>
    <property type="match status" value="1"/>
</dbReference>
<feature type="binding site" evidence="7">
    <location>
        <position position="122"/>
    </location>
    <ligand>
        <name>phosphoenolpyruvate</name>
        <dbReference type="ChEBI" id="CHEBI:58702"/>
    </ligand>
</feature>
<evidence type="ECO:0000313" key="10">
    <source>
        <dbReference type="Proteomes" id="UP000315439"/>
    </source>
</evidence>
<keyword evidence="4 7" id="KW-0808">Transferase</keyword>
<dbReference type="InterPro" id="IPR001986">
    <property type="entry name" value="Enolpyruvate_Tfrase_dom"/>
</dbReference>
<evidence type="ECO:0000256" key="6">
    <source>
        <dbReference type="ARBA" id="ARBA00044633"/>
    </source>
</evidence>
<dbReference type="Pfam" id="PF00275">
    <property type="entry name" value="EPSP_synthase"/>
    <property type="match status" value="1"/>
</dbReference>
<feature type="binding site" evidence="7">
    <location>
        <position position="194"/>
    </location>
    <ligand>
        <name>3-phosphoshikimate</name>
        <dbReference type="ChEBI" id="CHEBI:145989"/>
    </ligand>
</feature>
<feature type="binding site" evidence="7">
    <location>
        <position position="57"/>
    </location>
    <ligand>
        <name>3-phosphoshikimate</name>
        <dbReference type="ChEBI" id="CHEBI:145989"/>
    </ligand>
</feature>
<dbReference type="PANTHER" id="PTHR21090">
    <property type="entry name" value="AROM/DEHYDROQUINATE SYNTHASE"/>
    <property type="match status" value="1"/>
</dbReference>
<feature type="binding site" evidence="7">
    <location>
        <position position="195"/>
    </location>
    <ligand>
        <name>phosphoenolpyruvate</name>
        <dbReference type="ChEBI" id="CHEBI:58702"/>
    </ligand>
</feature>
<feature type="binding site" evidence="7">
    <location>
        <position position="150"/>
    </location>
    <ligand>
        <name>phosphoenolpyruvate</name>
        <dbReference type="ChEBI" id="CHEBI:58702"/>
    </ligand>
</feature>
<feature type="binding site" evidence="7">
    <location>
        <position position="408"/>
    </location>
    <ligand>
        <name>phosphoenolpyruvate</name>
        <dbReference type="ChEBI" id="CHEBI:58702"/>
    </ligand>
</feature>
<evidence type="ECO:0000256" key="1">
    <source>
        <dbReference type="ARBA" id="ARBA00004811"/>
    </source>
</evidence>
<dbReference type="InterPro" id="IPR006264">
    <property type="entry name" value="EPSP_synthase"/>
</dbReference>
<comment type="catalytic activity">
    <reaction evidence="6">
        <text>3-phosphoshikimate + phosphoenolpyruvate = 5-O-(1-carboxyvinyl)-3-phosphoshikimate + phosphate</text>
        <dbReference type="Rhea" id="RHEA:21256"/>
        <dbReference type="ChEBI" id="CHEBI:43474"/>
        <dbReference type="ChEBI" id="CHEBI:57701"/>
        <dbReference type="ChEBI" id="CHEBI:58702"/>
        <dbReference type="ChEBI" id="CHEBI:145989"/>
        <dbReference type="EC" id="2.5.1.19"/>
    </reaction>
    <physiologicalReaction direction="left-to-right" evidence="6">
        <dbReference type="Rhea" id="RHEA:21257"/>
    </physiologicalReaction>
</comment>
<feature type="binding site" evidence="7">
    <location>
        <position position="221"/>
    </location>
    <ligand>
        <name>3-phosphoshikimate</name>
        <dbReference type="ChEBI" id="CHEBI:145989"/>
    </ligand>
</feature>
<keyword evidence="7" id="KW-0963">Cytoplasm</keyword>
<evidence type="ECO:0000259" key="8">
    <source>
        <dbReference type="Pfam" id="PF00275"/>
    </source>
</evidence>
<feature type="domain" description="Enolpyruvate transferase" evidence="8">
    <location>
        <begin position="39"/>
        <end position="441"/>
    </location>
</feature>
<evidence type="ECO:0000256" key="7">
    <source>
        <dbReference type="HAMAP-Rule" id="MF_00210"/>
    </source>
</evidence>
<dbReference type="EMBL" id="VIKS01000014">
    <property type="protein sequence ID" value="TQV84553.1"/>
    <property type="molecule type" value="Genomic_DNA"/>
</dbReference>
<feature type="binding site" evidence="7">
    <location>
        <position position="52"/>
    </location>
    <ligand>
        <name>phosphoenolpyruvate</name>
        <dbReference type="ChEBI" id="CHEBI:58702"/>
    </ligand>
</feature>
<feature type="binding site" evidence="7">
    <location>
        <position position="363"/>
    </location>
    <ligand>
        <name>3-phosphoshikimate</name>
        <dbReference type="ChEBI" id="CHEBI:145989"/>
    </ligand>
</feature>
<dbReference type="GO" id="GO:0003866">
    <property type="term" value="F:3-phosphoshikimate 1-carboxyvinyltransferase activity"/>
    <property type="evidence" value="ECO:0007669"/>
    <property type="project" value="UniProtKB-UniRule"/>
</dbReference>
<proteinExistence type="inferred from homology"/>
<dbReference type="PIRSF" id="PIRSF000505">
    <property type="entry name" value="EPSPS"/>
    <property type="match status" value="1"/>
</dbReference>
<dbReference type="AlphaFoldDB" id="A0A545U567"/>
<dbReference type="HAMAP" id="MF_00210">
    <property type="entry name" value="EPSP_synth"/>
    <property type="match status" value="1"/>
</dbReference>
<accession>A0A545U567</accession>
<evidence type="ECO:0000256" key="4">
    <source>
        <dbReference type="ARBA" id="ARBA00022679"/>
    </source>
</evidence>
<evidence type="ECO:0000256" key="3">
    <source>
        <dbReference type="ARBA" id="ARBA00022605"/>
    </source>
</evidence>
<comment type="pathway">
    <text evidence="1 7">Metabolic intermediate biosynthesis; chorismate biosynthesis; chorismate from D-erythrose 4-phosphate and phosphoenolpyruvate: step 6/7.</text>
</comment>
<comment type="caution">
    <text evidence="7">Lacks conserved residue(s) required for the propagation of feature annotation.</text>
</comment>
<feature type="binding site" evidence="7">
    <location>
        <position position="193"/>
    </location>
    <ligand>
        <name>3-phosphoshikimate</name>
        <dbReference type="ChEBI" id="CHEBI:145989"/>
    </ligand>
</feature>
<feature type="binding site" evidence="7">
    <location>
        <position position="195"/>
    </location>
    <ligand>
        <name>3-phosphoshikimate</name>
        <dbReference type="ChEBI" id="CHEBI:145989"/>
    </ligand>
</feature>
<dbReference type="InterPro" id="IPR013792">
    <property type="entry name" value="RNA3'P_cycl/enolpyr_Trfase_a/b"/>
</dbReference>
<organism evidence="9 10">
    <name type="scientific">Aliikangiella coralliicola</name>
    <dbReference type="NCBI Taxonomy" id="2592383"/>
    <lineage>
        <taxon>Bacteria</taxon>
        <taxon>Pseudomonadati</taxon>
        <taxon>Pseudomonadota</taxon>
        <taxon>Gammaproteobacteria</taxon>
        <taxon>Oceanospirillales</taxon>
        <taxon>Pleioneaceae</taxon>
        <taxon>Aliikangiella</taxon>
    </lineage>
</organism>
<dbReference type="GO" id="GO:0008652">
    <property type="term" value="P:amino acid biosynthetic process"/>
    <property type="evidence" value="ECO:0007669"/>
    <property type="project" value="UniProtKB-KW"/>
</dbReference>
<evidence type="ECO:0000256" key="2">
    <source>
        <dbReference type="ARBA" id="ARBA00009948"/>
    </source>
</evidence>